<evidence type="ECO:0000313" key="3">
    <source>
        <dbReference type="Proteomes" id="UP000058074"/>
    </source>
</evidence>
<dbReference type="Proteomes" id="UP000058074">
    <property type="component" value="Chromosome"/>
</dbReference>
<evidence type="ECO:0000259" key="1">
    <source>
        <dbReference type="Pfam" id="PF08450"/>
    </source>
</evidence>
<feature type="domain" description="SMP-30/Gluconolactonase/LRE-like region" evidence="1">
    <location>
        <begin position="11"/>
        <end position="266"/>
    </location>
</feature>
<dbReference type="InterPro" id="IPR011042">
    <property type="entry name" value="6-blade_b-propeller_TolB-like"/>
</dbReference>
<dbReference type="InterPro" id="IPR051262">
    <property type="entry name" value="SMP-30/CGR1_Lactonase"/>
</dbReference>
<dbReference type="PATRIC" id="fig|33050.5.peg.1687"/>
<sequence length="287" mass="30743">MMEIVAEGLAFPEGPVVMADGSVMVVELAAGRITRCWNGRTETVCDIGGGPNGAAIGPDGALYVCNNGGLDLVRFQNARGSGHEGRIERVDLATGKFERLYDRCGGIALEAPNDIVFDADGRMWFTDLGKTHDGIRTASGLFSALSDGSAITAINRHAVSYNGVGLSPGGEHVYVADTHQARLWRYDRKVEEQRPEWVATAPGPVGFDSLAVTAAGHICVATLYEGGITTIAPDGTLRKYEIPGERYVTNLAFGGEDMSDAWITLSTSGRLVRLRWDEPGLELHYNG</sequence>
<name>A0A0N9UU57_SPHMC</name>
<dbReference type="PANTHER" id="PTHR47572:SF5">
    <property type="entry name" value="BLR2277 PROTEIN"/>
    <property type="match status" value="1"/>
</dbReference>
<evidence type="ECO:0000313" key="2">
    <source>
        <dbReference type="EMBL" id="ALH80337.1"/>
    </source>
</evidence>
<accession>A0A0N9UU57</accession>
<dbReference type="EMBL" id="CP012700">
    <property type="protein sequence ID" value="ALH80337.1"/>
    <property type="molecule type" value="Genomic_DNA"/>
</dbReference>
<gene>
    <name evidence="2" type="ORF">AN936_08120</name>
</gene>
<dbReference type="AlphaFoldDB" id="A0A0N9UU57"/>
<reference evidence="2 3" key="1">
    <citation type="journal article" date="2015" name="Genome Announc.">
        <title>Complete Genome Sequence of Polypropylene Glycol- and Polyethylene Glycol-Degrading Sphingopyxis macrogoltabida Strain EY-1.</title>
        <authorList>
            <person name="Ohtsubo Y."/>
            <person name="Nagata Y."/>
            <person name="Numata M."/>
            <person name="Tsuchikane K."/>
            <person name="Hosoyama A."/>
            <person name="Yamazoe A."/>
            <person name="Tsuda M."/>
            <person name="Fujita N."/>
            <person name="Kawai F."/>
        </authorList>
    </citation>
    <scope>NUCLEOTIDE SEQUENCE [LARGE SCALE GENOMIC DNA]</scope>
    <source>
        <strain evidence="2 3">EY-1</strain>
    </source>
</reference>
<proteinExistence type="predicted"/>
<dbReference type="KEGG" id="smag:AN936_08120"/>
<dbReference type="Gene3D" id="2.120.10.30">
    <property type="entry name" value="TolB, C-terminal domain"/>
    <property type="match status" value="1"/>
</dbReference>
<organism evidence="2 3">
    <name type="scientific">Sphingopyxis macrogoltabida</name>
    <name type="common">Sphingomonas macrogoltabidus</name>
    <dbReference type="NCBI Taxonomy" id="33050"/>
    <lineage>
        <taxon>Bacteria</taxon>
        <taxon>Pseudomonadati</taxon>
        <taxon>Pseudomonadota</taxon>
        <taxon>Alphaproteobacteria</taxon>
        <taxon>Sphingomonadales</taxon>
        <taxon>Sphingomonadaceae</taxon>
        <taxon>Sphingopyxis</taxon>
    </lineage>
</organism>
<protein>
    <submittedName>
        <fullName evidence="2">Gluconolactonase</fullName>
    </submittedName>
</protein>
<dbReference type="Pfam" id="PF08450">
    <property type="entry name" value="SGL"/>
    <property type="match status" value="1"/>
</dbReference>
<dbReference type="InterPro" id="IPR013658">
    <property type="entry name" value="SGL"/>
</dbReference>
<dbReference type="SUPFAM" id="SSF63829">
    <property type="entry name" value="Calcium-dependent phosphotriesterase"/>
    <property type="match status" value="1"/>
</dbReference>
<dbReference type="PANTHER" id="PTHR47572">
    <property type="entry name" value="LIPOPROTEIN-RELATED"/>
    <property type="match status" value="1"/>
</dbReference>